<comment type="caution">
    <text evidence="3">The sequence shown here is derived from an EMBL/GenBank/DDBJ whole genome shotgun (WGS) entry which is preliminary data.</text>
</comment>
<reference evidence="3" key="2">
    <citation type="submission" date="2021-04" db="EMBL/GenBank/DDBJ databases">
        <authorList>
            <person name="Gilroy R."/>
        </authorList>
    </citation>
    <scope>NUCLEOTIDE SEQUENCE</scope>
    <source>
        <strain evidence="3">ChiSxjej5B17-1746</strain>
    </source>
</reference>
<dbReference type="Gene3D" id="6.10.140.1340">
    <property type="match status" value="1"/>
</dbReference>
<name>A0A9D1U807_9BACT</name>
<dbReference type="SUPFAM" id="SSF52821">
    <property type="entry name" value="Rhodanese/Cell cycle control phosphatase"/>
    <property type="match status" value="1"/>
</dbReference>
<dbReference type="Gene3D" id="3.40.250.10">
    <property type="entry name" value="Rhodanese-like domain"/>
    <property type="match status" value="1"/>
</dbReference>
<gene>
    <name evidence="3" type="ORF">H9874_00475</name>
</gene>
<dbReference type="EMBL" id="DXGI01000016">
    <property type="protein sequence ID" value="HIW77608.1"/>
    <property type="molecule type" value="Genomic_DNA"/>
</dbReference>
<evidence type="ECO:0000256" key="1">
    <source>
        <dbReference type="SAM" id="Phobius"/>
    </source>
</evidence>
<dbReference type="InterPro" id="IPR036873">
    <property type="entry name" value="Rhodanese-like_dom_sf"/>
</dbReference>
<proteinExistence type="predicted"/>
<dbReference type="Pfam" id="PF11127">
    <property type="entry name" value="YgaP-like_TM"/>
    <property type="match status" value="1"/>
</dbReference>
<dbReference type="PROSITE" id="PS50206">
    <property type="entry name" value="RHODANESE_3"/>
    <property type="match status" value="1"/>
</dbReference>
<accession>A0A9D1U807</accession>
<feature type="transmembrane region" description="Helical" evidence="1">
    <location>
        <begin position="113"/>
        <end position="133"/>
    </location>
</feature>
<feature type="transmembrane region" description="Helical" evidence="1">
    <location>
        <begin position="139"/>
        <end position="164"/>
    </location>
</feature>
<keyword evidence="1" id="KW-0812">Transmembrane</keyword>
<protein>
    <submittedName>
        <fullName evidence="3">Rhodanese family protein</fullName>
    </submittedName>
</protein>
<dbReference type="AlphaFoldDB" id="A0A9D1U807"/>
<dbReference type="PANTHER" id="PTHR43031:SF1">
    <property type="entry name" value="PYRIDINE NUCLEOTIDE-DISULPHIDE OXIDOREDUCTASE"/>
    <property type="match status" value="1"/>
</dbReference>
<dbReference type="Pfam" id="PF00581">
    <property type="entry name" value="Rhodanese"/>
    <property type="match status" value="1"/>
</dbReference>
<sequence length="172" mass="18530">MLPTLSPEETYQRLQQGEIRLIDIRETNEYAGVSIPGSRLVPLSVIARHPLKDADAPDKPIVFFCHSGNRTSKNADLLERRAAGVPPYQMEGGIGAWEKAGLPVERGASTMPLFRQIQIAAGSLILIGALGSLGWHPLLWLAVFGGAGLVFAGITGFCGLGVLLSRMPWNRS</sequence>
<dbReference type="InterPro" id="IPR021309">
    <property type="entry name" value="YgaP-like_TM"/>
</dbReference>
<organism evidence="3 4">
    <name type="scientific">Candidatus Bilophila faecipullorum</name>
    <dbReference type="NCBI Taxonomy" id="2838482"/>
    <lineage>
        <taxon>Bacteria</taxon>
        <taxon>Pseudomonadati</taxon>
        <taxon>Thermodesulfobacteriota</taxon>
        <taxon>Desulfovibrionia</taxon>
        <taxon>Desulfovibrionales</taxon>
        <taxon>Desulfovibrionaceae</taxon>
        <taxon>Bilophila</taxon>
    </lineage>
</organism>
<feature type="domain" description="Rhodanese" evidence="2">
    <location>
        <begin position="15"/>
        <end position="106"/>
    </location>
</feature>
<dbReference type="InterPro" id="IPR001763">
    <property type="entry name" value="Rhodanese-like_dom"/>
</dbReference>
<keyword evidence="1" id="KW-0472">Membrane</keyword>
<dbReference type="InterPro" id="IPR050229">
    <property type="entry name" value="GlpE_sulfurtransferase"/>
</dbReference>
<dbReference type="Proteomes" id="UP000824264">
    <property type="component" value="Unassembled WGS sequence"/>
</dbReference>
<dbReference type="PANTHER" id="PTHR43031">
    <property type="entry name" value="FAD-DEPENDENT OXIDOREDUCTASE"/>
    <property type="match status" value="1"/>
</dbReference>
<reference evidence="3" key="1">
    <citation type="journal article" date="2021" name="PeerJ">
        <title>Extensive microbial diversity within the chicken gut microbiome revealed by metagenomics and culture.</title>
        <authorList>
            <person name="Gilroy R."/>
            <person name="Ravi A."/>
            <person name="Getino M."/>
            <person name="Pursley I."/>
            <person name="Horton D.L."/>
            <person name="Alikhan N.F."/>
            <person name="Baker D."/>
            <person name="Gharbi K."/>
            <person name="Hall N."/>
            <person name="Watson M."/>
            <person name="Adriaenssens E.M."/>
            <person name="Foster-Nyarko E."/>
            <person name="Jarju S."/>
            <person name="Secka A."/>
            <person name="Antonio M."/>
            <person name="Oren A."/>
            <person name="Chaudhuri R.R."/>
            <person name="La Ragione R."/>
            <person name="Hildebrand F."/>
            <person name="Pallen M.J."/>
        </authorList>
    </citation>
    <scope>NUCLEOTIDE SEQUENCE</scope>
    <source>
        <strain evidence="3">ChiSxjej5B17-1746</strain>
    </source>
</reference>
<dbReference type="SMART" id="SM00450">
    <property type="entry name" value="RHOD"/>
    <property type="match status" value="1"/>
</dbReference>
<evidence type="ECO:0000259" key="2">
    <source>
        <dbReference type="PROSITE" id="PS50206"/>
    </source>
</evidence>
<evidence type="ECO:0000313" key="3">
    <source>
        <dbReference type="EMBL" id="HIW77608.1"/>
    </source>
</evidence>
<keyword evidence="1" id="KW-1133">Transmembrane helix</keyword>
<evidence type="ECO:0000313" key="4">
    <source>
        <dbReference type="Proteomes" id="UP000824264"/>
    </source>
</evidence>